<feature type="transmembrane region" description="Helical" evidence="1">
    <location>
        <begin position="162"/>
        <end position="180"/>
    </location>
</feature>
<accession>A0A363NM80</accession>
<evidence type="ECO:0000256" key="1">
    <source>
        <dbReference type="SAM" id="Phobius"/>
    </source>
</evidence>
<evidence type="ECO:0000313" key="2">
    <source>
        <dbReference type="EMBL" id="PUV21863.1"/>
    </source>
</evidence>
<keyword evidence="1" id="KW-0472">Membrane</keyword>
<comment type="caution">
    <text evidence="2">The sequence shown here is derived from an EMBL/GenBank/DDBJ whole genome shotgun (WGS) entry which is preliminary data.</text>
</comment>
<organism evidence="2 3">
    <name type="scientific">Sphingobacterium athyrii</name>
    <dbReference type="NCBI Taxonomy" id="2152717"/>
    <lineage>
        <taxon>Bacteria</taxon>
        <taxon>Pseudomonadati</taxon>
        <taxon>Bacteroidota</taxon>
        <taxon>Sphingobacteriia</taxon>
        <taxon>Sphingobacteriales</taxon>
        <taxon>Sphingobacteriaceae</taxon>
        <taxon>Sphingobacterium</taxon>
    </lineage>
</organism>
<reference evidence="2 3" key="1">
    <citation type="submission" date="2018-04" db="EMBL/GenBank/DDBJ databases">
        <title>Sphingobacterium sp. M46 Genome.</title>
        <authorList>
            <person name="Cheng J."/>
            <person name="Li Y."/>
        </authorList>
    </citation>
    <scope>NUCLEOTIDE SEQUENCE [LARGE SCALE GENOMIC DNA]</scope>
    <source>
        <strain evidence="2 3">M46</strain>
    </source>
</reference>
<name>A0A363NM80_9SPHI</name>
<dbReference type="RefSeq" id="WP_108636124.1">
    <property type="nucleotide sequence ID" value="NZ_QCXX01000008.1"/>
</dbReference>
<keyword evidence="1" id="KW-0812">Transmembrane</keyword>
<protein>
    <submittedName>
        <fullName evidence="2">DoxX family protein</fullName>
    </submittedName>
</protein>
<dbReference type="OrthoDB" id="5524812at2"/>
<dbReference type="EMBL" id="QCXX01000008">
    <property type="protein sequence ID" value="PUV21863.1"/>
    <property type="molecule type" value="Genomic_DNA"/>
</dbReference>
<gene>
    <name evidence="2" type="ORF">DCO56_23265</name>
</gene>
<dbReference type="AlphaFoldDB" id="A0A363NM80"/>
<evidence type="ECO:0000313" key="3">
    <source>
        <dbReference type="Proteomes" id="UP000250831"/>
    </source>
</evidence>
<feature type="transmembrane region" description="Helical" evidence="1">
    <location>
        <begin position="92"/>
        <end position="113"/>
    </location>
</feature>
<keyword evidence="3" id="KW-1185">Reference proteome</keyword>
<sequence length="203" mass="23422">METTKEEKFQTLLVLSIRILLALIFLSYGMSKISGGQFGGLTEAELNTPIKDLSLFKIGWYLFDHQPFKAFIGISQVMAAAFLLFNRTVILGLLMLIPIIFNILVIDLTIMGYGLKVGFFFRLTGYLFYIALLLFYYKQFTFPALRSITQTHSTPTNLKNKWTYLWILLIIPLLEIIPAAPKMLFLIATHPKEVWVQIMHWFT</sequence>
<proteinExistence type="predicted"/>
<dbReference type="Proteomes" id="UP000250831">
    <property type="component" value="Unassembled WGS sequence"/>
</dbReference>
<feature type="transmembrane region" description="Helical" evidence="1">
    <location>
        <begin position="12"/>
        <end position="30"/>
    </location>
</feature>
<keyword evidence="1" id="KW-1133">Transmembrane helix</keyword>
<feature type="transmembrane region" description="Helical" evidence="1">
    <location>
        <begin position="119"/>
        <end position="137"/>
    </location>
</feature>